<feature type="region of interest" description="Disordered" evidence="1">
    <location>
        <begin position="1"/>
        <end position="62"/>
    </location>
</feature>
<feature type="compositionally biased region" description="Low complexity" evidence="1">
    <location>
        <begin position="21"/>
        <end position="41"/>
    </location>
</feature>
<proteinExistence type="predicted"/>
<keyword evidence="3" id="KW-1185">Reference proteome</keyword>
<organism evidence="2 3">
    <name type="scientific">Lithospermum erythrorhizon</name>
    <name type="common">Purple gromwell</name>
    <name type="synonym">Lithospermum officinale var. erythrorhizon</name>
    <dbReference type="NCBI Taxonomy" id="34254"/>
    <lineage>
        <taxon>Eukaryota</taxon>
        <taxon>Viridiplantae</taxon>
        <taxon>Streptophyta</taxon>
        <taxon>Embryophyta</taxon>
        <taxon>Tracheophyta</taxon>
        <taxon>Spermatophyta</taxon>
        <taxon>Magnoliopsida</taxon>
        <taxon>eudicotyledons</taxon>
        <taxon>Gunneridae</taxon>
        <taxon>Pentapetalae</taxon>
        <taxon>asterids</taxon>
        <taxon>lamiids</taxon>
        <taxon>Boraginales</taxon>
        <taxon>Boraginaceae</taxon>
        <taxon>Boraginoideae</taxon>
        <taxon>Lithospermeae</taxon>
        <taxon>Lithospermum</taxon>
    </lineage>
</organism>
<sequence length="206" mass="23094">MTGKQLPLFKRAKVITKTSKDTTSSSPSAPSPSASRPVDASIPSHRKRPLPPTKPLFGTNDHLPSATVEKEQIPLPSDSFIPLEGETASVDATPTATHLLLLEDIGRSYEELHNPLTIHGATMKHIIEVVNASYVLTSQMSRLREDCEGSHEREKNQLTKIQELEKENDRLVWLQTKAQEEKKEACLQTLAEILKNTVKGHMFWYY</sequence>
<evidence type="ECO:0000313" key="2">
    <source>
        <dbReference type="EMBL" id="GAA0154443.1"/>
    </source>
</evidence>
<evidence type="ECO:0000313" key="3">
    <source>
        <dbReference type="Proteomes" id="UP001454036"/>
    </source>
</evidence>
<dbReference type="Proteomes" id="UP001454036">
    <property type="component" value="Unassembled WGS sequence"/>
</dbReference>
<name>A0AAV3PW39_LITER</name>
<accession>A0AAV3PW39</accession>
<gene>
    <name evidence="2" type="ORF">LIER_37883</name>
</gene>
<dbReference type="AlphaFoldDB" id="A0AAV3PW39"/>
<reference evidence="2 3" key="1">
    <citation type="submission" date="2024-01" db="EMBL/GenBank/DDBJ databases">
        <title>The complete chloroplast genome sequence of Lithospermum erythrorhizon: insights into the phylogenetic relationship among Boraginaceae species and the maternal lineages of purple gromwells.</title>
        <authorList>
            <person name="Okada T."/>
            <person name="Watanabe K."/>
        </authorList>
    </citation>
    <scope>NUCLEOTIDE SEQUENCE [LARGE SCALE GENOMIC DNA]</scope>
</reference>
<comment type="caution">
    <text evidence="2">The sequence shown here is derived from an EMBL/GenBank/DDBJ whole genome shotgun (WGS) entry which is preliminary data.</text>
</comment>
<evidence type="ECO:0000256" key="1">
    <source>
        <dbReference type="SAM" id="MobiDB-lite"/>
    </source>
</evidence>
<dbReference type="EMBL" id="BAABME010018614">
    <property type="protein sequence ID" value="GAA0154443.1"/>
    <property type="molecule type" value="Genomic_DNA"/>
</dbReference>
<protein>
    <submittedName>
        <fullName evidence="2">Uncharacterized protein</fullName>
    </submittedName>
</protein>